<feature type="transmembrane region" description="Helical" evidence="6">
    <location>
        <begin position="471"/>
        <end position="492"/>
    </location>
</feature>
<dbReference type="STRING" id="984487.A0A1E4SSA5"/>
<feature type="transmembrane region" description="Helical" evidence="6">
    <location>
        <begin position="230"/>
        <end position="249"/>
    </location>
</feature>
<feature type="transmembrane region" description="Helical" evidence="6">
    <location>
        <begin position="102"/>
        <end position="124"/>
    </location>
</feature>
<evidence type="ECO:0000256" key="2">
    <source>
        <dbReference type="ARBA" id="ARBA00022692"/>
    </source>
</evidence>
<dbReference type="FunFam" id="1.20.1250.20:FF:000286">
    <property type="entry name" value="MFS efflux transporter"/>
    <property type="match status" value="1"/>
</dbReference>
<dbReference type="SUPFAM" id="SSF103473">
    <property type="entry name" value="MFS general substrate transporter"/>
    <property type="match status" value="1"/>
</dbReference>
<evidence type="ECO:0000256" key="4">
    <source>
        <dbReference type="ARBA" id="ARBA00023136"/>
    </source>
</evidence>
<keyword evidence="3 6" id="KW-1133">Transmembrane helix</keyword>
<evidence type="ECO:0000313" key="8">
    <source>
        <dbReference type="Proteomes" id="UP000094285"/>
    </source>
</evidence>
<dbReference type="RefSeq" id="XP_020067518.1">
    <property type="nucleotide sequence ID" value="XM_020209257.1"/>
</dbReference>
<dbReference type="OrthoDB" id="413079at2759"/>
<feature type="transmembrane region" description="Helical" evidence="6">
    <location>
        <begin position="408"/>
        <end position="429"/>
    </location>
</feature>
<dbReference type="InterPro" id="IPR051788">
    <property type="entry name" value="MFS_Transporter"/>
</dbReference>
<keyword evidence="2 6" id="KW-0812">Transmembrane</keyword>
<dbReference type="Pfam" id="PF07690">
    <property type="entry name" value="MFS_1"/>
    <property type="match status" value="1"/>
</dbReference>
<sequence>MSLDASGSGIELEYIHSDTSGPLAAPTKADTSHYGSRSVPEPVRSSPTPNCHRTRPAFDTRLSDELTTSIPVPGPPAASETLENEPKLANVMSFRNPPMNRYRVVVCIVWTFICGFSDAAPGALLPHIETYYHVNYALASLIWISNALGFISVACFSHKIQPWLGRKYSLPFGCLLSCVMYAIVSSGTKFAATVVGFFFGGAGLAMVMAQTNIFLSRLEKQSKYLSFNHGSYGTGATVSPLIATGMVNAGVKWHFFYLVLLAMMAGAGVALYLVFQTADEDLKPWDSENSDEMAPPAQLAPLHTNEMILALKSPVTWLLSFFVLFYQGAEVSMAGWIVTFLLDYRHGNSSSVGYVASGFWAGLTIGRLVLTRPLHKSLGLRRSVIVVSMGSIVLVALIWAIPHTIADAVLVALAGILIGPNYPLLITFSARDGLIPRKLQIITLTIMTAFGSSGGALFPFIVGMLSQTSGTYVVMPVFIALYASMILLWVCLPNIERKRGGEMSLWERIW</sequence>
<feature type="transmembrane region" description="Helical" evidence="6">
    <location>
        <begin position="441"/>
        <end position="465"/>
    </location>
</feature>
<organism evidence="7 8">
    <name type="scientific">Suhomyces tanzawaensis NRRL Y-17324</name>
    <dbReference type="NCBI Taxonomy" id="984487"/>
    <lineage>
        <taxon>Eukaryota</taxon>
        <taxon>Fungi</taxon>
        <taxon>Dikarya</taxon>
        <taxon>Ascomycota</taxon>
        <taxon>Saccharomycotina</taxon>
        <taxon>Pichiomycetes</taxon>
        <taxon>Debaryomycetaceae</taxon>
        <taxon>Suhomyces</taxon>
    </lineage>
</organism>
<keyword evidence="8" id="KW-1185">Reference proteome</keyword>
<dbReference type="Gene3D" id="1.20.1250.20">
    <property type="entry name" value="MFS general substrate transporter like domains"/>
    <property type="match status" value="2"/>
</dbReference>
<feature type="transmembrane region" description="Helical" evidence="6">
    <location>
        <begin position="351"/>
        <end position="370"/>
    </location>
</feature>
<evidence type="ECO:0000256" key="5">
    <source>
        <dbReference type="SAM" id="MobiDB-lite"/>
    </source>
</evidence>
<evidence type="ECO:0000313" key="7">
    <source>
        <dbReference type="EMBL" id="ODV82396.1"/>
    </source>
</evidence>
<evidence type="ECO:0000256" key="1">
    <source>
        <dbReference type="ARBA" id="ARBA00004141"/>
    </source>
</evidence>
<dbReference type="Proteomes" id="UP000094285">
    <property type="component" value="Unassembled WGS sequence"/>
</dbReference>
<dbReference type="GeneID" id="30983393"/>
<dbReference type="AlphaFoldDB" id="A0A1E4SSA5"/>
<dbReference type="PANTHER" id="PTHR23514">
    <property type="entry name" value="BYPASS OF STOP CODON PROTEIN 6"/>
    <property type="match status" value="1"/>
</dbReference>
<dbReference type="GO" id="GO:0016020">
    <property type="term" value="C:membrane"/>
    <property type="evidence" value="ECO:0007669"/>
    <property type="project" value="UniProtKB-SubCell"/>
</dbReference>
<feature type="transmembrane region" description="Helical" evidence="6">
    <location>
        <begin position="190"/>
        <end position="209"/>
    </location>
</feature>
<feature type="compositionally biased region" description="Low complexity" evidence="5">
    <location>
        <begin position="36"/>
        <end position="49"/>
    </location>
</feature>
<dbReference type="PANTHER" id="PTHR23514:SF6">
    <property type="entry name" value="MAJOR FACILITATOR SUPERFAMILY (MFS) PROFILE DOMAIN-CONTAINING PROTEIN"/>
    <property type="match status" value="1"/>
</dbReference>
<reference evidence="8" key="1">
    <citation type="submission" date="2016-05" db="EMBL/GenBank/DDBJ databases">
        <title>Comparative genomics of biotechnologically important yeasts.</title>
        <authorList>
            <consortium name="DOE Joint Genome Institute"/>
            <person name="Riley R."/>
            <person name="Haridas S."/>
            <person name="Wolfe K.H."/>
            <person name="Lopes M.R."/>
            <person name="Hittinger C.T."/>
            <person name="Goker M."/>
            <person name="Salamov A."/>
            <person name="Wisecaver J."/>
            <person name="Long T.M."/>
            <person name="Aerts A.L."/>
            <person name="Barry K."/>
            <person name="Choi C."/>
            <person name="Clum A."/>
            <person name="Coughlan A.Y."/>
            <person name="Deshpande S."/>
            <person name="Douglass A.P."/>
            <person name="Hanson S.J."/>
            <person name="Klenk H.-P."/>
            <person name="Labutti K."/>
            <person name="Lapidus A."/>
            <person name="Lindquist E."/>
            <person name="Lipzen A."/>
            <person name="Meier-Kolthoff J.P."/>
            <person name="Ohm R.A."/>
            <person name="Otillar R.P."/>
            <person name="Pangilinan J."/>
            <person name="Peng Y."/>
            <person name="Rokas A."/>
            <person name="Rosa C.A."/>
            <person name="Scheuner C."/>
            <person name="Sibirny A.A."/>
            <person name="Slot J.C."/>
            <person name="Stielow J.B."/>
            <person name="Sun H."/>
            <person name="Kurtzman C.P."/>
            <person name="Blackwell M."/>
            <person name="Grigoriev I.V."/>
            <person name="Jeffries T.W."/>
        </authorList>
    </citation>
    <scope>NUCLEOTIDE SEQUENCE [LARGE SCALE GENOMIC DNA]</scope>
    <source>
        <strain evidence="8">NRRL Y-17324</strain>
    </source>
</reference>
<name>A0A1E4SSA5_9ASCO</name>
<evidence type="ECO:0000256" key="6">
    <source>
        <dbReference type="SAM" id="Phobius"/>
    </source>
</evidence>
<dbReference type="InterPro" id="IPR011701">
    <property type="entry name" value="MFS"/>
</dbReference>
<accession>A0A1E4SSA5</accession>
<dbReference type="EMBL" id="KV453909">
    <property type="protein sequence ID" value="ODV82396.1"/>
    <property type="molecule type" value="Genomic_DNA"/>
</dbReference>
<dbReference type="GO" id="GO:0022857">
    <property type="term" value="F:transmembrane transporter activity"/>
    <property type="evidence" value="ECO:0007669"/>
    <property type="project" value="InterPro"/>
</dbReference>
<feature type="transmembrane region" description="Helical" evidence="6">
    <location>
        <begin position="255"/>
        <end position="275"/>
    </location>
</feature>
<feature type="transmembrane region" description="Helical" evidence="6">
    <location>
        <begin position="382"/>
        <end position="402"/>
    </location>
</feature>
<feature type="region of interest" description="Disordered" evidence="5">
    <location>
        <begin position="17"/>
        <end position="56"/>
    </location>
</feature>
<feature type="transmembrane region" description="Helical" evidence="6">
    <location>
        <begin position="168"/>
        <end position="184"/>
    </location>
</feature>
<gene>
    <name evidence="7" type="ORF">CANTADRAFT_45877</name>
</gene>
<dbReference type="InterPro" id="IPR036259">
    <property type="entry name" value="MFS_trans_sf"/>
</dbReference>
<keyword evidence="4 6" id="KW-0472">Membrane</keyword>
<comment type="subcellular location">
    <subcellularLocation>
        <location evidence="1">Membrane</location>
        <topology evidence="1">Multi-pass membrane protein</topology>
    </subcellularLocation>
</comment>
<feature type="transmembrane region" description="Helical" evidence="6">
    <location>
        <begin position="136"/>
        <end position="156"/>
    </location>
</feature>
<evidence type="ECO:0000256" key="3">
    <source>
        <dbReference type="ARBA" id="ARBA00022989"/>
    </source>
</evidence>
<feature type="transmembrane region" description="Helical" evidence="6">
    <location>
        <begin position="317"/>
        <end position="339"/>
    </location>
</feature>
<protein>
    <submittedName>
        <fullName evidence="7">MFS general substrate transporter</fullName>
    </submittedName>
</protein>
<proteinExistence type="predicted"/>